<dbReference type="Proteomes" id="UP000536262">
    <property type="component" value="Unassembled WGS sequence"/>
</dbReference>
<dbReference type="SUPFAM" id="SSF141371">
    <property type="entry name" value="PilZ domain-like"/>
    <property type="match status" value="1"/>
</dbReference>
<sequence length="97" mass="11047">MSDDAEINNRREHRNRVLKGATIITGVANSEISVTVRNMHQNGAELRVSADARVPERFLLYVPVDGIGYRCVVRWRKNDRVGVQFEGTEPKPAWHYG</sequence>
<evidence type="ECO:0000313" key="2">
    <source>
        <dbReference type="EMBL" id="MBB6352892.1"/>
    </source>
</evidence>
<reference evidence="2 3" key="1">
    <citation type="submission" date="2020-08" db="EMBL/GenBank/DDBJ databases">
        <title>Genomic Encyclopedia of Type Strains, Phase IV (KMG-IV): sequencing the most valuable type-strain genomes for metagenomic binning, comparative biology and taxonomic classification.</title>
        <authorList>
            <person name="Goeker M."/>
        </authorList>
    </citation>
    <scope>NUCLEOTIDE SEQUENCE [LARGE SCALE GENOMIC DNA]</scope>
    <source>
        <strain evidence="2 3">DSM 7051</strain>
    </source>
</reference>
<feature type="domain" description="PilZ" evidence="1">
    <location>
        <begin position="9"/>
        <end position="89"/>
    </location>
</feature>
<protein>
    <recommendedName>
        <fullName evidence="1">PilZ domain-containing protein</fullName>
    </recommendedName>
</protein>
<dbReference type="GO" id="GO:0035438">
    <property type="term" value="F:cyclic-di-GMP binding"/>
    <property type="evidence" value="ECO:0007669"/>
    <property type="project" value="InterPro"/>
</dbReference>
<evidence type="ECO:0000313" key="3">
    <source>
        <dbReference type="Proteomes" id="UP000536262"/>
    </source>
</evidence>
<dbReference type="EMBL" id="JACHOU010000001">
    <property type="protein sequence ID" value="MBB6352892.1"/>
    <property type="molecule type" value="Genomic_DNA"/>
</dbReference>
<proteinExistence type="predicted"/>
<name>A0A7X0F4F7_9HYPH</name>
<dbReference type="AlphaFoldDB" id="A0A7X0F4F7"/>
<organism evidence="2 3">
    <name type="scientific">Aminobacter aganoensis</name>
    <dbReference type="NCBI Taxonomy" id="83264"/>
    <lineage>
        <taxon>Bacteria</taxon>
        <taxon>Pseudomonadati</taxon>
        <taxon>Pseudomonadota</taxon>
        <taxon>Alphaproteobacteria</taxon>
        <taxon>Hyphomicrobiales</taxon>
        <taxon>Phyllobacteriaceae</taxon>
        <taxon>Aminobacter</taxon>
    </lineage>
</organism>
<keyword evidence="3" id="KW-1185">Reference proteome</keyword>
<comment type="caution">
    <text evidence="2">The sequence shown here is derived from an EMBL/GenBank/DDBJ whole genome shotgun (WGS) entry which is preliminary data.</text>
</comment>
<dbReference type="InterPro" id="IPR009875">
    <property type="entry name" value="PilZ_domain"/>
</dbReference>
<dbReference type="RefSeq" id="WP_055969492.1">
    <property type="nucleotide sequence ID" value="NZ_BAABEG010000001.1"/>
</dbReference>
<gene>
    <name evidence="2" type="ORF">GGR00_000644</name>
</gene>
<evidence type="ECO:0000259" key="1">
    <source>
        <dbReference type="Pfam" id="PF07238"/>
    </source>
</evidence>
<accession>A0A7X0F4F7</accession>
<dbReference type="Pfam" id="PF07238">
    <property type="entry name" value="PilZ"/>
    <property type="match status" value="1"/>
</dbReference>